<evidence type="ECO:0000313" key="3">
    <source>
        <dbReference type="Proteomes" id="UP000663844"/>
    </source>
</evidence>
<dbReference type="PANTHER" id="PTHR48099:SF5">
    <property type="entry name" value="C-1-TETRAHYDROFOLATE SYNTHASE, CYTOPLASMIC"/>
    <property type="match status" value="1"/>
</dbReference>
<feature type="non-terminal residue" evidence="2">
    <location>
        <position position="1"/>
    </location>
</feature>
<evidence type="ECO:0000313" key="2">
    <source>
        <dbReference type="EMBL" id="CAF4327920.1"/>
    </source>
</evidence>
<evidence type="ECO:0000259" key="1">
    <source>
        <dbReference type="Pfam" id="PF00763"/>
    </source>
</evidence>
<dbReference type="Proteomes" id="UP000663844">
    <property type="component" value="Unassembled WGS sequence"/>
</dbReference>
<protein>
    <recommendedName>
        <fullName evidence="1">Tetrahydrofolate dehydrogenase/cyclohydrolase catalytic domain-containing protein</fullName>
    </recommendedName>
</protein>
<comment type="caution">
    <text evidence="2">The sequence shown here is derived from an EMBL/GenBank/DDBJ whole genome shotgun (WGS) entry which is preliminary data.</text>
</comment>
<reference evidence="2" key="1">
    <citation type="submission" date="2021-02" db="EMBL/GenBank/DDBJ databases">
        <authorList>
            <person name="Nowell W R."/>
        </authorList>
    </citation>
    <scope>NUCLEOTIDE SEQUENCE</scope>
</reference>
<dbReference type="InterPro" id="IPR020630">
    <property type="entry name" value="THF_DH/CycHdrlase_cat_dom"/>
</dbReference>
<dbReference type="GO" id="GO:0004488">
    <property type="term" value="F:methylenetetrahydrofolate dehydrogenase (NADP+) activity"/>
    <property type="evidence" value="ECO:0007669"/>
    <property type="project" value="InterPro"/>
</dbReference>
<gene>
    <name evidence="2" type="ORF">OXD698_LOCUS47533</name>
</gene>
<feature type="domain" description="Tetrahydrofolate dehydrogenase/cyclohydrolase catalytic" evidence="1">
    <location>
        <begin position="10"/>
        <end position="82"/>
    </location>
</feature>
<accession>A0A820JQ50</accession>
<dbReference type="EMBL" id="CAJOAZ010018598">
    <property type="protein sequence ID" value="CAF4327920.1"/>
    <property type="molecule type" value="Genomic_DNA"/>
</dbReference>
<dbReference type="GO" id="GO:0005829">
    <property type="term" value="C:cytosol"/>
    <property type="evidence" value="ECO:0007669"/>
    <property type="project" value="TreeGrafter"/>
</dbReference>
<dbReference type="GO" id="GO:0035999">
    <property type="term" value="P:tetrahydrofolate interconversion"/>
    <property type="evidence" value="ECO:0007669"/>
    <property type="project" value="TreeGrafter"/>
</dbReference>
<dbReference type="PANTHER" id="PTHR48099">
    <property type="entry name" value="C-1-TETRAHYDROFOLATE SYNTHASE, CYTOPLASMIC-RELATED"/>
    <property type="match status" value="1"/>
</dbReference>
<dbReference type="Pfam" id="PF00763">
    <property type="entry name" value="THF_DHG_CYH"/>
    <property type="match status" value="1"/>
</dbReference>
<organism evidence="2 3">
    <name type="scientific">Adineta steineri</name>
    <dbReference type="NCBI Taxonomy" id="433720"/>
    <lineage>
        <taxon>Eukaryota</taxon>
        <taxon>Metazoa</taxon>
        <taxon>Spiralia</taxon>
        <taxon>Gnathifera</taxon>
        <taxon>Rotifera</taxon>
        <taxon>Eurotatoria</taxon>
        <taxon>Bdelloidea</taxon>
        <taxon>Adinetida</taxon>
        <taxon>Adinetidae</taxon>
        <taxon>Adineta</taxon>
    </lineage>
</organism>
<dbReference type="GO" id="GO:0004477">
    <property type="term" value="F:methenyltetrahydrofolate cyclohydrolase activity"/>
    <property type="evidence" value="ECO:0007669"/>
    <property type="project" value="TreeGrafter"/>
</dbReference>
<proteinExistence type="predicted"/>
<dbReference type="Gene3D" id="3.40.50.10860">
    <property type="entry name" value="Leucine Dehydrogenase, chain A, domain 1"/>
    <property type="match status" value="1"/>
</dbReference>
<dbReference type="AlphaFoldDB" id="A0A820JQ50"/>
<name>A0A820JQ50_9BILA</name>
<dbReference type="InterPro" id="IPR046346">
    <property type="entry name" value="Aminoacid_DH-like_N_sf"/>
</dbReference>
<dbReference type="SUPFAM" id="SSF53223">
    <property type="entry name" value="Aminoacid dehydrogenase-like, N-terminal domain"/>
    <property type="match status" value="1"/>
</dbReference>
<sequence length="83" mass="9520">MSTTTTTRIIDGKEIAKNIRDKCRLMIDDLRKQQNDFKPGFAVVQVGNREDSNVYIRHKLKAAEEIGIDARLVRLDSSTTERQ</sequence>